<proteinExistence type="predicted"/>
<dbReference type="InterPro" id="IPR050471">
    <property type="entry name" value="AB_hydrolase"/>
</dbReference>
<dbReference type="Pfam" id="PF12697">
    <property type="entry name" value="Abhydrolase_6"/>
    <property type="match status" value="1"/>
</dbReference>
<dbReference type="RefSeq" id="WP_129579047.1">
    <property type="nucleotide sequence ID" value="NZ_CP012672.1"/>
</dbReference>
<dbReference type="GO" id="GO:0016787">
    <property type="term" value="F:hydrolase activity"/>
    <property type="evidence" value="ECO:0007669"/>
    <property type="project" value="UniProtKB-KW"/>
</dbReference>
<dbReference type="InterPro" id="IPR029058">
    <property type="entry name" value="AB_hydrolase_fold"/>
</dbReference>
<sequence length="251" mass="26123">MKKTTSRDGTTIAFDQTGQGAPVILVMGAFNDRTTGAPLSAYLARRFTVIAYDRRGRGDSGDAATYAIDREIEDLDAVIQAAGGAAAVFGYSSGALLALAAAARGLAITRLALYEAPPAQPAEHAQALASLVAAGRRGDAVEYFQRRMVGIPDEVVAQLRHAPFRPALEAMAHTLIYDATIVADGRITAALAEVRQPALAIAGDAGAPVMRKVAETLAARLPGGRAVTIAGATHHIEPALLGPELERFLDG</sequence>
<gene>
    <name evidence="2" type="ORF">SOCE836_083800</name>
</gene>
<dbReference type="EC" id="3.-.-.-" evidence="2"/>
<dbReference type="SUPFAM" id="SSF53474">
    <property type="entry name" value="alpha/beta-Hydrolases"/>
    <property type="match status" value="1"/>
</dbReference>
<protein>
    <submittedName>
        <fullName evidence="2">Hydrolase</fullName>
        <ecNumber evidence="2">3.-.-.-</ecNumber>
    </submittedName>
</protein>
<dbReference type="PANTHER" id="PTHR43433:SF5">
    <property type="entry name" value="AB HYDROLASE-1 DOMAIN-CONTAINING PROTEIN"/>
    <property type="match status" value="1"/>
</dbReference>
<dbReference type="Gene3D" id="3.40.50.1820">
    <property type="entry name" value="alpha/beta hydrolase"/>
    <property type="match status" value="1"/>
</dbReference>
<dbReference type="InterPro" id="IPR000073">
    <property type="entry name" value="AB_hydrolase_1"/>
</dbReference>
<accession>A0A4P2QZV1</accession>
<dbReference type="AlphaFoldDB" id="A0A4P2QZV1"/>
<keyword evidence="2" id="KW-0378">Hydrolase</keyword>
<dbReference type="Proteomes" id="UP000295497">
    <property type="component" value="Chromosome"/>
</dbReference>
<reference evidence="2 3" key="1">
    <citation type="submission" date="2015-09" db="EMBL/GenBank/DDBJ databases">
        <title>Sorangium comparison.</title>
        <authorList>
            <person name="Zaburannyi N."/>
            <person name="Bunk B."/>
            <person name="Overmann J."/>
            <person name="Mueller R."/>
        </authorList>
    </citation>
    <scope>NUCLEOTIDE SEQUENCE [LARGE SCALE GENOMIC DNA]</scope>
    <source>
        <strain evidence="2 3">So ce836</strain>
    </source>
</reference>
<dbReference type="PANTHER" id="PTHR43433">
    <property type="entry name" value="HYDROLASE, ALPHA/BETA FOLD FAMILY PROTEIN"/>
    <property type="match status" value="1"/>
</dbReference>
<feature type="domain" description="AB hydrolase-1" evidence="1">
    <location>
        <begin position="37"/>
        <end position="235"/>
    </location>
</feature>
<evidence type="ECO:0000259" key="1">
    <source>
        <dbReference type="Pfam" id="PF12697"/>
    </source>
</evidence>
<dbReference type="EMBL" id="CP012672">
    <property type="protein sequence ID" value="AUX36174.1"/>
    <property type="molecule type" value="Genomic_DNA"/>
</dbReference>
<evidence type="ECO:0000313" key="2">
    <source>
        <dbReference type="EMBL" id="AUX36174.1"/>
    </source>
</evidence>
<evidence type="ECO:0000313" key="3">
    <source>
        <dbReference type="Proteomes" id="UP000295497"/>
    </source>
</evidence>
<name>A0A4P2QZV1_SORCE</name>
<organism evidence="2 3">
    <name type="scientific">Sorangium cellulosum</name>
    <name type="common">Polyangium cellulosum</name>
    <dbReference type="NCBI Taxonomy" id="56"/>
    <lineage>
        <taxon>Bacteria</taxon>
        <taxon>Pseudomonadati</taxon>
        <taxon>Myxococcota</taxon>
        <taxon>Polyangia</taxon>
        <taxon>Polyangiales</taxon>
        <taxon>Polyangiaceae</taxon>
        <taxon>Sorangium</taxon>
    </lineage>
</organism>